<dbReference type="EMBL" id="OMOR01000001">
    <property type="protein sequence ID" value="SPH19617.1"/>
    <property type="molecule type" value="Genomic_DNA"/>
</dbReference>
<proteinExistence type="predicted"/>
<keyword evidence="2" id="KW-1185">Reference proteome</keyword>
<sequence length="55" mass="6073">MCNAQLTLARRLLMASPVTNRTFLIAPPLLQIYTPAPFMWPLIQLDPACGSGMLD</sequence>
<organism evidence="1 2">
    <name type="scientific">Ascidiaceihabitans donghaensis</name>
    <dbReference type="NCBI Taxonomy" id="1510460"/>
    <lineage>
        <taxon>Bacteria</taxon>
        <taxon>Pseudomonadati</taxon>
        <taxon>Pseudomonadota</taxon>
        <taxon>Alphaproteobacteria</taxon>
        <taxon>Rhodobacterales</taxon>
        <taxon>Paracoccaceae</taxon>
        <taxon>Ascidiaceihabitans</taxon>
    </lineage>
</organism>
<dbReference type="Proteomes" id="UP000244880">
    <property type="component" value="Unassembled WGS sequence"/>
</dbReference>
<reference evidence="1 2" key="1">
    <citation type="submission" date="2018-03" db="EMBL/GenBank/DDBJ databases">
        <authorList>
            <person name="Keele B.F."/>
        </authorList>
    </citation>
    <scope>NUCLEOTIDE SEQUENCE [LARGE SCALE GENOMIC DNA]</scope>
    <source>
        <strain evidence="1 2">CECT 8599</strain>
    </source>
</reference>
<accession>A0A2R8B9A2</accession>
<evidence type="ECO:0000313" key="1">
    <source>
        <dbReference type="EMBL" id="SPH19617.1"/>
    </source>
</evidence>
<name>A0A2R8B9A2_9RHOB</name>
<protein>
    <submittedName>
        <fullName evidence="1">Uncharacterized protein</fullName>
    </submittedName>
</protein>
<evidence type="ECO:0000313" key="2">
    <source>
        <dbReference type="Proteomes" id="UP000244880"/>
    </source>
</evidence>
<gene>
    <name evidence="1" type="ORF">ASD8599_00352</name>
</gene>
<dbReference type="AlphaFoldDB" id="A0A2R8B9A2"/>